<keyword evidence="2 8" id="KW-0690">Ribosome biogenesis</keyword>
<dbReference type="InterPro" id="IPR024576">
    <property type="entry name" value="rRNA_MeTfrase_Spb1_DUF3381"/>
</dbReference>
<evidence type="ECO:0000259" key="10">
    <source>
        <dbReference type="Pfam" id="PF01728"/>
    </source>
</evidence>
<dbReference type="InParanoid" id="H2XWZ3"/>
<comment type="similarity">
    <text evidence="8">Belongs to the class I-like SAM-binding methyltransferase superfamily. RNA methyltransferase RlmE family. SPB1 subfamily.</text>
</comment>
<dbReference type="GO" id="GO:0030687">
    <property type="term" value="C:preribosome, large subunit precursor"/>
    <property type="evidence" value="ECO:0000318"/>
    <property type="project" value="GO_Central"/>
</dbReference>
<evidence type="ECO:0000256" key="4">
    <source>
        <dbReference type="ARBA" id="ARBA00022603"/>
    </source>
</evidence>
<dbReference type="GO" id="GO:0000463">
    <property type="term" value="P:maturation of LSU-rRNA from tricistronic rRNA transcript (SSU-rRNA, 5.8S rRNA, LSU-rRNA)"/>
    <property type="evidence" value="ECO:0000318"/>
    <property type="project" value="GO_Central"/>
</dbReference>
<dbReference type="GeneTree" id="ENSGT00550000075004"/>
<feature type="region of interest" description="Disordered" evidence="9">
    <location>
        <begin position="510"/>
        <end position="546"/>
    </location>
</feature>
<dbReference type="EC" id="2.1.1.-" evidence="8"/>
<evidence type="ECO:0000259" key="11">
    <source>
        <dbReference type="Pfam" id="PF07780"/>
    </source>
</evidence>
<keyword evidence="7 8" id="KW-0539">Nucleus</keyword>
<dbReference type="PANTHER" id="PTHR10920:SF13">
    <property type="entry name" value="PRE-RRNA 2'-O-RIBOSE RNA METHYLTRANSFERASE FTSJ3"/>
    <property type="match status" value="1"/>
</dbReference>
<dbReference type="InterPro" id="IPR015507">
    <property type="entry name" value="rRNA-MeTfrase_E"/>
</dbReference>
<reference evidence="13" key="3">
    <citation type="submission" date="2025-09" db="UniProtKB">
        <authorList>
            <consortium name="Ensembl"/>
        </authorList>
    </citation>
    <scope>IDENTIFICATION</scope>
</reference>
<dbReference type="STRING" id="7719.ENSCINP00000034177"/>
<feature type="active site" description="Proton acceptor" evidence="8">
    <location>
        <position position="157"/>
    </location>
</feature>
<dbReference type="Ensembl" id="ENSCINT00000036627.1">
    <property type="protein sequence ID" value="ENSCINP00000034177.1"/>
    <property type="gene ID" value="ENSCING00000025069.1"/>
</dbReference>
<dbReference type="FunCoup" id="H2XWZ3">
    <property type="interactions" value="730"/>
</dbReference>
<name>H2XWZ3_CIOIN</name>
<keyword evidence="14" id="KW-1185">Reference proteome</keyword>
<organism evidence="13 14">
    <name type="scientific">Ciona intestinalis</name>
    <name type="common">Transparent sea squirt</name>
    <name type="synonym">Ascidia intestinalis</name>
    <dbReference type="NCBI Taxonomy" id="7719"/>
    <lineage>
        <taxon>Eukaryota</taxon>
        <taxon>Metazoa</taxon>
        <taxon>Chordata</taxon>
        <taxon>Tunicata</taxon>
        <taxon>Ascidiacea</taxon>
        <taxon>Phlebobranchia</taxon>
        <taxon>Cionidae</taxon>
        <taxon>Ciona</taxon>
    </lineage>
</organism>
<feature type="region of interest" description="Disordered" evidence="9">
    <location>
        <begin position="635"/>
        <end position="662"/>
    </location>
</feature>
<accession>H2XWZ3</accession>
<feature type="binding site" evidence="8">
    <location>
        <position position="56"/>
    </location>
    <ligand>
        <name>S-adenosyl-L-methionine</name>
        <dbReference type="ChEBI" id="CHEBI:59789"/>
    </ligand>
</feature>
<evidence type="ECO:0000313" key="14">
    <source>
        <dbReference type="Proteomes" id="UP000008144"/>
    </source>
</evidence>
<dbReference type="HOGENOM" id="CLU_009422_8_1_1"/>
<dbReference type="InterPro" id="IPR050082">
    <property type="entry name" value="RNA_methyltr_RlmE"/>
</dbReference>
<feature type="region of interest" description="Disordered" evidence="9">
    <location>
        <begin position="693"/>
        <end position="736"/>
    </location>
</feature>
<feature type="compositionally biased region" description="Acidic residues" evidence="9">
    <location>
        <begin position="517"/>
        <end position="529"/>
    </location>
</feature>
<feature type="domain" description="Ribosomal RNA methyltransferase FtsJ" evidence="10">
    <location>
        <begin position="24"/>
        <end position="200"/>
    </location>
</feature>
<dbReference type="HAMAP" id="MF_01547">
    <property type="entry name" value="RNA_methyltr_E"/>
    <property type="match status" value="1"/>
</dbReference>
<feature type="region of interest" description="Disordered" evidence="9">
    <location>
        <begin position="405"/>
        <end position="452"/>
    </location>
</feature>
<dbReference type="Proteomes" id="UP000008144">
    <property type="component" value="Unassembled WGS sequence"/>
</dbReference>
<keyword evidence="6 8" id="KW-0949">S-adenosyl-L-methionine</keyword>
<feature type="binding site" evidence="8">
    <location>
        <position position="92"/>
    </location>
    <ligand>
        <name>S-adenosyl-L-methionine</name>
        <dbReference type="ChEBI" id="CHEBI:59789"/>
    </ligand>
</feature>
<dbReference type="Gene3D" id="3.40.50.150">
    <property type="entry name" value="Vaccinia Virus protein VP39"/>
    <property type="match status" value="1"/>
</dbReference>
<evidence type="ECO:0000256" key="1">
    <source>
        <dbReference type="ARBA" id="ARBA00004604"/>
    </source>
</evidence>
<evidence type="ECO:0000256" key="9">
    <source>
        <dbReference type="SAM" id="MobiDB-lite"/>
    </source>
</evidence>
<dbReference type="Pfam" id="PF11861">
    <property type="entry name" value="DUF3381"/>
    <property type="match status" value="1"/>
</dbReference>
<dbReference type="Pfam" id="PF01728">
    <property type="entry name" value="FtsJ"/>
    <property type="match status" value="1"/>
</dbReference>
<feature type="region of interest" description="Disordered" evidence="9">
    <location>
        <begin position="357"/>
        <end position="384"/>
    </location>
</feature>
<dbReference type="SUPFAM" id="SSF53335">
    <property type="entry name" value="S-adenosyl-L-methionine-dependent methyltransferases"/>
    <property type="match status" value="1"/>
</dbReference>
<comment type="catalytic activity">
    <reaction evidence="8">
        <text>a ribonucleotide in rRNA + S-adenosyl-L-methionine = a 2'-O-methylribonucleotide in rRNA + S-adenosyl-L-homocysteine + H(+)</text>
        <dbReference type="Rhea" id="RHEA:48628"/>
        <dbReference type="Rhea" id="RHEA-COMP:12164"/>
        <dbReference type="Rhea" id="RHEA-COMP:12165"/>
        <dbReference type="ChEBI" id="CHEBI:15378"/>
        <dbReference type="ChEBI" id="CHEBI:57856"/>
        <dbReference type="ChEBI" id="CHEBI:59789"/>
        <dbReference type="ChEBI" id="CHEBI:90675"/>
        <dbReference type="ChEBI" id="CHEBI:90676"/>
    </reaction>
</comment>
<dbReference type="GO" id="GO:0005730">
    <property type="term" value="C:nucleolus"/>
    <property type="evidence" value="ECO:0000318"/>
    <property type="project" value="GO_Central"/>
</dbReference>
<feature type="domain" description="Ribosomal RNA methyltransferase SPB1-like C-terminal" evidence="11">
    <location>
        <begin position="504"/>
        <end position="728"/>
    </location>
</feature>
<dbReference type="OMA" id="QRKDKYY"/>
<comment type="function">
    <text evidence="8">Probable methyltransferase involved in the maturation of rRNA and in the biogenesis of ribosomal subunits.</text>
</comment>
<dbReference type="AlphaFoldDB" id="H2XWZ3"/>
<dbReference type="GO" id="GO:0031167">
    <property type="term" value="P:rRNA methylation"/>
    <property type="evidence" value="ECO:0000318"/>
    <property type="project" value="GO_Central"/>
</dbReference>
<evidence type="ECO:0000256" key="5">
    <source>
        <dbReference type="ARBA" id="ARBA00022679"/>
    </source>
</evidence>
<dbReference type="InterPro" id="IPR012920">
    <property type="entry name" value="rRNA_MeTfrase_SPB1-like_C"/>
</dbReference>
<dbReference type="GO" id="GO:0016435">
    <property type="term" value="F:rRNA (guanine) methyltransferase activity"/>
    <property type="evidence" value="ECO:0000318"/>
    <property type="project" value="GO_Central"/>
</dbReference>
<keyword evidence="4 8" id="KW-0489">Methyltransferase</keyword>
<feature type="compositionally biased region" description="Basic and acidic residues" evidence="9">
    <location>
        <begin position="643"/>
        <end position="652"/>
    </location>
</feature>
<dbReference type="GO" id="GO:0000466">
    <property type="term" value="P:maturation of 5.8S rRNA from tricistronic rRNA transcript (SSU-rRNA, 5.8S rRNA, LSU-rRNA)"/>
    <property type="evidence" value="ECO:0000318"/>
    <property type="project" value="GO_Central"/>
</dbReference>
<feature type="binding site" evidence="8">
    <location>
        <position position="117"/>
    </location>
    <ligand>
        <name>S-adenosyl-L-methionine</name>
        <dbReference type="ChEBI" id="CHEBI:59789"/>
    </ligand>
</feature>
<feature type="binding site" evidence="8">
    <location>
        <position position="76"/>
    </location>
    <ligand>
        <name>S-adenosyl-L-methionine</name>
        <dbReference type="ChEBI" id="CHEBI:59789"/>
    </ligand>
</feature>
<feature type="domain" description="DUF3381" evidence="12">
    <location>
        <begin position="234"/>
        <end position="375"/>
    </location>
</feature>
<feature type="compositionally biased region" description="Acidic residues" evidence="9">
    <location>
        <begin position="409"/>
        <end position="440"/>
    </location>
</feature>
<feature type="compositionally biased region" description="Basic and acidic residues" evidence="9">
    <location>
        <begin position="365"/>
        <end position="376"/>
    </location>
</feature>
<evidence type="ECO:0000256" key="2">
    <source>
        <dbReference type="ARBA" id="ARBA00022517"/>
    </source>
</evidence>
<evidence type="ECO:0000259" key="12">
    <source>
        <dbReference type="Pfam" id="PF11861"/>
    </source>
</evidence>
<keyword evidence="3 8" id="KW-0698">rRNA processing</keyword>
<dbReference type="InterPro" id="IPR029063">
    <property type="entry name" value="SAM-dependent_MTases_sf"/>
</dbReference>
<sequence length="736" mass="84869">MGKKKQVAKARKDKYYHLAKETGYRARSAFKLLQLNKKFNFLQSSQACVDLCAAPGGWLQVASEHMPMSSIIVGVDLVPIRPVPKCVTFQDDITKESCRTQLRRELHKWKVDCFLHDGAPNVGKNWLHDAYSQSVLTLAALKLASEFLCKGGWFITKVFRSKDYQALMWIFGQLFNKVHATKPQASRNVSAEIFVVCQGFKSPDKIDKKFFDPKSVFQEVEAKTRPVNILDFEPKKKKKAKGYGDEAKDLLYMKKTVSEFLGCSQPMQMLSEISEIVFEDDDQKVHPLVTDEIKEHVKDIKRLGKKEIKTLLKWHKKWQKLNAPQVEEVEENEEEEVDSEEEMERKIQEIQENETRELKKKKKVVTKERQKLRERMSNMVTSTNSQEDMELFALSKINSARKMGTVMENVEEFELEEGSDEEGSGSSEEEEEEEEDEGDNEGNPLIHSLEDKVEDDYQTKLWFGKEEFENIADDLDELEEIESARKIYENRVEKKKKEVEEKTEVQKKIEAYNSDSSDSDSDYDVEETLNEAKPVTTTKGKKQKTQKLDAEALALGTVIATSNKRKRDVIDDSFNRYTFNDEECALPDWFLEDEKKRVVKNHLRHHVSKDMMDFYGSKDKGINVRTIKKVVEAKARKKRKATKKMEKARKQAEGISDTADMSTKEKAAHIKNIYKKAGLLKKKKENTTYVFAKRGTGKRVRRPPGVSGKFKVVDKRMKKDLRPQGKNSKQSKGKSG</sequence>
<dbReference type="HAMAP" id="MF_03163">
    <property type="entry name" value="RNA_methyltr_E_SPB1"/>
    <property type="match status" value="1"/>
</dbReference>
<feature type="compositionally biased region" description="Basic and acidic residues" evidence="9">
    <location>
        <begin position="711"/>
        <end position="723"/>
    </location>
</feature>
<dbReference type="InterPro" id="IPR002877">
    <property type="entry name" value="RNA_MeTrfase_FtsJ_dom"/>
</dbReference>
<dbReference type="PANTHER" id="PTHR10920">
    <property type="entry name" value="RIBOSOMAL RNA METHYLTRANSFERASE"/>
    <property type="match status" value="1"/>
</dbReference>
<evidence type="ECO:0000256" key="8">
    <source>
        <dbReference type="HAMAP-Rule" id="MF_03163"/>
    </source>
</evidence>
<proteinExistence type="inferred from homology"/>
<dbReference type="GO" id="GO:0008650">
    <property type="term" value="F:rRNA (uridine-2'-O-)-methyltransferase activity"/>
    <property type="evidence" value="ECO:0000318"/>
    <property type="project" value="GO_Central"/>
</dbReference>
<comment type="subcellular location">
    <subcellularLocation>
        <location evidence="1 8">Nucleus</location>
        <location evidence="1 8">Nucleolus</location>
    </subcellularLocation>
</comment>
<dbReference type="InterPro" id="IPR028589">
    <property type="entry name" value="SPB1-like"/>
</dbReference>
<evidence type="ECO:0000256" key="6">
    <source>
        <dbReference type="ARBA" id="ARBA00022691"/>
    </source>
</evidence>
<evidence type="ECO:0000256" key="3">
    <source>
        <dbReference type="ARBA" id="ARBA00022552"/>
    </source>
</evidence>
<protein>
    <recommendedName>
        <fullName evidence="8">Putative rRNA methyltransferase</fullName>
        <ecNumber evidence="8">2.1.1.-</ecNumber>
    </recommendedName>
    <alternativeName>
        <fullName evidence="8">2'-O-ribose RNA methyltransferase SPB1 homolog</fullName>
    </alternativeName>
</protein>
<reference evidence="14" key="1">
    <citation type="journal article" date="2002" name="Science">
        <title>The draft genome of Ciona intestinalis: insights into chordate and vertebrate origins.</title>
        <authorList>
            <person name="Dehal P."/>
            <person name="Satou Y."/>
            <person name="Campbell R.K."/>
            <person name="Chapman J."/>
            <person name="Degnan B."/>
            <person name="De Tomaso A."/>
            <person name="Davidson B."/>
            <person name="Di Gregorio A."/>
            <person name="Gelpke M."/>
            <person name="Goodstein D.M."/>
            <person name="Harafuji N."/>
            <person name="Hastings K.E."/>
            <person name="Ho I."/>
            <person name="Hotta K."/>
            <person name="Huang W."/>
            <person name="Kawashima T."/>
            <person name="Lemaire P."/>
            <person name="Martinez D."/>
            <person name="Meinertzhagen I.A."/>
            <person name="Necula S."/>
            <person name="Nonaka M."/>
            <person name="Putnam N."/>
            <person name="Rash S."/>
            <person name="Saiga H."/>
            <person name="Satake M."/>
            <person name="Terry A."/>
            <person name="Yamada L."/>
            <person name="Wang H.G."/>
            <person name="Awazu S."/>
            <person name="Azumi K."/>
            <person name="Boore J."/>
            <person name="Branno M."/>
            <person name="Chin-Bow S."/>
            <person name="DeSantis R."/>
            <person name="Doyle S."/>
            <person name="Francino P."/>
            <person name="Keys D.N."/>
            <person name="Haga S."/>
            <person name="Hayashi H."/>
            <person name="Hino K."/>
            <person name="Imai K.S."/>
            <person name="Inaba K."/>
            <person name="Kano S."/>
            <person name="Kobayashi K."/>
            <person name="Kobayashi M."/>
            <person name="Lee B.I."/>
            <person name="Makabe K.W."/>
            <person name="Manohar C."/>
            <person name="Matassi G."/>
            <person name="Medina M."/>
            <person name="Mochizuki Y."/>
            <person name="Mount S."/>
            <person name="Morishita T."/>
            <person name="Miura S."/>
            <person name="Nakayama A."/>
            <person name="Nishizaka S."/>
            <person name="Nomoto H."/>
            <person name="Ohta F."/>
            <person name="Oishi K."/>
            <person name="Rigoutsos I."/>
            <person name="Sano M."/>
            <person name="Sasaki A."/>
            <person name="Sasakura Y."/>
            <person name="Shoguchi E."/>
            <person name="Shin-i T."/>
            <person name="Spagnuolo A."/>
            <person name="Stainier D."/>
            <person name="Suzuki M.M."/>
            <person name="Tassy O."/>
            <person name="Takatori N."/>
            <person name="Tokuoka M."/>
            <person name="Yagi K."/>
            <person name="Yoshizaki F."/>
            <person name="Wada S."/>
            <person name="Zhang C."/>
            <person name="Hyatt P.D."/>
            <person name="Larimer F."/>
            <person name="Detter C."/>
            <person name="Doggett N."/>
            <person name="Glavina T."/>
            <person name="Hawkins T."/>
            <person name="Richardson P."/>
            <person name="Lucas S."/>
            <person name="Kohara Y."/>
            <person name="Levine M."/>
            <person name="Satoh N."/>
            <person name="Rokhsar D.S."/>
        </authorList>
    </citation>
    <scope>NUCLEOTIDE SEQUENCE [LARGE SCALE GENOMIC DNA]</scope>
</reference>
<reference evidence="13" key="2">
    <citation type="submission" date="2025-08" db="UniProtKB">
        <authorList>
            <consortium name="Ensembl"/>
        </authorList>
    </citation>
    <scope>IDENTIFICATION</scope>
</reference>
<evidence type="ECO:0000256" key="7">
    <source>
        <dbReference type="ARBA" id="ARBA00023242"/>
    </source>
</evidence>
<dbReference type="Pfam" id="PF07780">
    <property type="entry name" value="Spb1_C"/>
    <property type="match status" value="1"/>
</dbReference>
<evidence type="ECO:0000313" key="13">
    <source>
        <dbReference type="Ensembl" id="ENSCINP00000034177.1"/>
    </source>
</evidence>
<dbReference type="FunFam" id="3.40.50.150:FF:000004">
    <property type="entry name" value="AdoMet-dependent rRNA methyltransferase SPB1"/>
    <property type="match status" value="1"/>
</dbReference>
<feature type="binding site" evidence="8">
    <location>
        <position position="58"/>
    </location>
    <ligand>
        <name>S-adenosyl-L-methionine</name>
        <dbReference type="ChEBI" id="CHEBI:59789"/>
    </ligand>
</feature>
<keyword evidence="5 8" id="KW-0808">Transferase</keyword>